<sequence>MQEARSRGIKIHIKALRRDQYNNPTIESEGDFGLFPEVPSMDYHLSFLNAFYDKSLMFHRYLSKHHLEYIQSYLVHFKNETDAKKREFWIQKIEAYLKKDNLMLFLFHHVNDHEFDPMIQDIQLDSFGYVDLRKLWIEH</sequence>
<dbReference type="SUPFAM" id="SSF53850">
    <property type="entry name" value="Periplasmic binding protein-like II"/>
    <property type="match status" value="1"/>
</dbReference>
<evidence type="ECO:0008006" key="3">
    <source>
        <dbReference type="Google" id="ProtNLM"/>
    </source>
</evidence>
<dbReference type="Proteomes" id="UP001231941">
    <property type="component" value="Unassembled WGS sequence"/>
</dbReference>
<keyword evidence="2" id="KW-1185">Reference proteome</keyword>
<protein>
    <recommendedName>
        <fullName evidence="3">Solute-binding protein family 5 domain-containing protein</fullName>
    </recommendedName>
</protein>
<organism evidence="1 2">
    <name type="scientific">Chengkuizengella axinellae</name>
    <dbReference type="NCBI Taxonomy" id="3064388"/>
    <lineage>
        <taxon>Bacteria</taxon>
        <taxon>Bacillati</taxon>
        <taxon>Bacillota</taxon>
        <taxon>Bacilli</taxon>
        <taxon>Bacillales</taxon>
        <taxon>Paenibacillaceae</taxon>
        <taxon>Chengkuizengella</taxon>
    </lineage>
</organism>
<name>A0ABT9J4I6_9BACL</name>
<evidence type="ECO:0000313" key="2">
    <source>
        <dbReference type="Proteomes" id="UP001231941"/>
    </source>
</evidence>
<reference evidence="1 2" key="1">
    <citation type="submission" date="2023-08" db="EMBL/GenBank/DDBJ databases">
        <authorList>
            <person name="Park J.-S."/>
        </authorList>
    </citation>
    <scope>NUCLEOTIDE SEQUENCE [LARGE SCALE GENOMIC DNA]</scope>
    <source>
        <strain evidence="1 2">2205SS18-9</strain>
    </source>
</reference>
<proteinExistence type="predicted"/>
<gene>
    <name evidence="1" type="ORF">Q5Y73_20795</name>
</gene>
<accession>A0ABT9J4I6</accession>
<dbReference type="Gene3D" id="3.10.105.10">
    <property type="entry name" value="Dipeptide-binding Protein, Domain 3"/>
    <property type="match status" value="1"/>
</dbReference>
<evidence type="ECO:0000313" key="1">
    <source>
        <dbReference type="EMBL" id="MDP5276537.1"/>
    </source>
</evidence>
<dbReference type="RefSeq" id="WP_305993843.1">
    <property type="nucleotide sequence ID" value="NZ_JAVAMP010000015.1"/>
</dbReference>
<comment type="caution">
    <text evidence="1">The sequence shown here is derived from an EMBL/GenBank/DDBJ whole genome shotgun (WGS) entry which is preliminary data.</text>
</comment>
<dbReference type="EMBL" id="JAVAMP010000015">
    <property type="protein sequence ID" value="MDP5276537.1"/>
    <property type="molecule type" value="Genomic_DNA"/>
</dbReference>